<reference evidence="1 2" key="1">
    <citation type="submission" date="2019-03" db="EMBL/GenBank/DDBJ databases">
        <title>Genomic Encyclopedia of Type Strains, Phase IV (KMG-IV): sequencing the most valuable type-strain genomes for metagenomic binning, comparative biology and taxonomic classification.</title>
        <authorList>
            <person name="Goeker M."/>
        </authorList>
    </citation>
    <scope>NUCLEOTIDE SEQUENCE [LARGE SCALE GENOMIC DNA]</scope>
    <source>
        <strain evidence="1 2">DSM 21153</strain>
    </source>
</reference>
<keyword evidence="1" id="KW-0808">Transferase</keyword>
<dbReference type="Proteomes" id="UP000295277">
    <property type="component" value="Unassembled WGS sequence"/>
</dbReference>
<gene>
    <name evidence="1" type="ORF">EV216_1152</name>
</gene>
<dbReference type="SUPFAM" id="SSF52540">
    <property type="entry name" value="P-loop containing nucleoside triphosphate hydrolases"/>
    <property type="match status" value="1"/>
</dbReference>
<organism evidence="1 2">
    <name type="scientific">Rhodovulum steppense</name>
    <dbReference type="NCBI Taxonomy" id="540251"/>
    <lineage>
        <taxon>Bacteria</taxon>
        <taxon>Pseudomonadati</taxon>
        <taxon>Pseudomonadota</taxon>
        <taxon>Alphaproteobacteria</taxon>
        <taxon>Rhodobacterales</taxon>
        <taxon>Paracoccaceae</taxon>
        <taxon>Rhodovulum</taxon>
    </lineage>
</organism>
<name>A0A4R1YSK7_9RHOB</name>
<dbReference type="Gene3D" id="3.40.50.300">
    <property type="entry name" value="P-loop containing nucleotide triphosphate hydrolases"/>
    <property type="match status" value="1"/>
</dbReference>
<protein>
    <submittedName>
        <fullName evidence="1">Sulfotransferase family protein</fullName>
    </submittedName>
</protein>
<evidence type="ECO:0000313" key="2">
    <source>
        <dbReference type="Proteomes" id="UP000295277"/>
    </source>
</evidence>
<accession>A0A4R1YSK7</accession>
<dbReference type="GO" id="GO:0016740">
    <property type="term" value="F:transferase activity"/>
    <property type="evidence" value="ECO:0007669"/>
    <property type="project" value="UniProtKB-KW"/>
</dbReference>
<dbReference type="Pfam" id="PF13469">
    <property type="entry name" value="Sulfotransfer_3"/>
    <property type="match status" value="1"/>
</dbReference>
<dbReference type="InterPro" id="IPR027417">
    <property type="entry name" value="P-loop_NTPase"/>
</dbReference>
<evidence type="ECO:0000313" key="1">
    <source>
        <dbReference type="EMBL" id="TCM82639.1"/>
    </source>
</evidence>
<keyword evidence="2" id="KW-1185">Reference proteome</keyword>
<proteinExistence type="predicted"/>
<sequence>MTRILAISGSGRSGSTLLSLLLSQGAGVFNLGQLRHLPTAWRDATPCSCGRSVRDCAVHAPVIAAAFGAAPELRLVAFAENARRFQRHAERLRDWHAPGPREMLRERHTAFLTQLKALLAAIAATTGAECLIDSSKTPEMALAFALVMDDDLLVLNLVRDPRAVSVSWNLKKGNRRGTWSNSRKWLERQDRLGRWGPHLGARFRVLRYEDFAAGPQAEVAALHDWMGQPMPEALFETPVRARLSWERQHLYPPANERVLAERRTQVNIRPSMGWTDPRHRWEHRIALWATQPLARRLYPAE</sequence>
<dbReference type="AlphaFoldDB" id="A0A4R1YSK7"/>
<comment type="caution">
    <text evidence="1">The sequence shown here is derived from an EMBL/GenBank/DDBJ whole genome shotgun (WGS) entry which is preliminary data.</text>
</comment>
<dbReference type="EMBL" id="SLVM01000015">
    <property type="protein sequence ID" value="TCM82639.1"/>
    <property type="molecule type" value="Genomic_DNA"/>
</dbReference>
<dbReference type="RefSeq" id="WP_165899229.1">
    <property type="nucleotide sequence ID" value="NZ_SLVM01000015.1"/>
</dbReference>